<evidence type="ECO:0000313" key="1">
    <source>
        <dbReference type="EMBL" id="MBA0802241.1"/>
    </source>
</evidence>
<reference evidence="1 2" key="1">
    <citation type="journal article" date="2019" name="Genome Biol. Evol.">
        <title>Insights into the evolution of the New World diploid cottons (Gossypium, subgenus Houzingenia) based on genome sequencing.</title>
        <authorList>
            <person name="Grover C.E."/>
            <person name="Arick M.A. 2nd"/>
            <person name="Thrash A."/>
            <person name="Conover J.L."/>
            <person name="Sanders W.S."/>
            <person name="Peterson D.G."/>
            <person name="Frelichowski J.E."/>
            <person name="Scheffler J.A."/>
            <person name="Scheffler B.E."/>
            <person name="Wendel J.F."/>
        </authorList>
    </citation>
    <scope>NUCLEOTIDE SEQUENCE [LARGE SCALE GENOMIC DNA]</scope>
    <source>
        <strain evidence="1">0</strain>
        <tissue evidence="1">Leaf</tissue>
    </source>
</reference>
<comment type="caution">
    <text evidence="1">The sequence shown here is derived from an EMBL/GenBank/DDBJ whole genome shotgun (WGS) entry which is preliminary data.</text>
</comment>
<protein>
    <recommendedName>
        <fullName evidence="3">DUF4283 domain-containing protein</fullName>
    </recommendedName>
</protein>
<accession>A0A7J9GXD3</accession>
<gene>
    <name evidence="1" type="ORF">Gohar_012558</name>
</gene>
<dbReference type="AlphaFoldDB" id="A0A7J9GXD3"/>
<dbReference type="PANTHER" id="PTHR31286">
    <property type="entry name" value="GLYCINE-RICH CELL WALL STRUCTURAL PROTEIN 1.8-LIKE"/>
    <property type="match status" value="1"/>
</dbReference>
<sequence>MEIKEEGCKEGRIVELRDFMQWGMGKIEELLRSNRREKEFKIIRFVVSNDFGRKLVSYRDTLLRAIVNKHDSRLLEDKKRLMKIDSKGDEPIPDNDVVEEKDKLKEDLRLIDLGYDFFFAKLENDEDCEQVIKGGLWFIGGRFLAMRKRAPNFKALEATFDSVAMWVRLHELSIEYYDPKIFTKIVWSLGVPLWTGSFTMSSERVGPKLETCTQSSPVVKEKPTTMIENLTSSLATENGTRGTIDEKNIVDTMSV</sequence>
<dbReference type="InterPro" id="IPR040256">
    <property type="entry name" value="At4g02000-like"/>
</dbReference>
<proteinExistence type="predicted"/>
<evidence type="ECO:0000313" key="2">
    <source>
        <dbReference type="Proteomes" id="UP000593560"/>
    </source>
</evidence>
<dbReference type="PANTHER" id="PTHR31286:SF99">
    <property type="entry name" value="DUF4283 DOMAIN-CONTAINING PROTEIN"/>
    <property type="match status" value="1"/>
</dbReference>
<dbReference type="Proteomes" id="UP000593560">
    <property type="component" value="Unassembled WGS sequence"/>
</dbReference>
<organism evidence="1 2">
    <name type="scientific">Gossypium harknessii</name>
    <dbReference type="NCBI Taxonomy" id="34285"/>
    <lineage>
        <taxon>Eukaryota</taxon>
        <taxon>Viridiplantae</taxon>
        <taxon>Streptophyta</taxon>
        <taxon>Embryophyta</taxon>
        <taxon>Tracheophyta</taxon>
        <taxon>Spermatophyta</taxon>
        <taxon>Magnoliopsida</taxon>
        <taxon>eudicotyledons</taxon>
        <taxon>Gunneridae</taxon>
        <taxon>Pentapetalae</taxon>
        <taxon>rosids</taxon>
        <taxon>malvids</taxon>
        <taxon>Malvales</taxon>
        <taxon>Malvaceae</taxon>
        <taxon>Malvoideae</taxon>
        <taxon>Gossypium</taxon>
    </lineage>
</organism>
<dbReference type="EMBL" id="JABFAD010000007">
    <property type="protein sequence ID" value="MBA0802241.1"/>
    <property type="molecule type" value="Genomic_DNA"/>
</dbReference>
<dbReference type="OrthoDB" id="990997at2759"/>
<keyword evidence="2" id="KW-1185">Reference proteome</keyword>
<evidence type="ECO:0008006" key="3">
    <source>
        <dbReference type="Google" id="ProtNLM"/>
    </source>
</evidence>
<name>A0A7J9GXD3_9ROSI</name>